<keyword evidence="3 6" id="KW-0812">Transmembrane</keyword>
<accession>A0A0C3S8J1</accession>
<evidence type="ECO:0000256" key="3">
    <source>
        <dbReference type="ARBA" id="ARBA00022692"/>
    </source>
</evidence>
<dbReference type="AlphaFoldDB" id="A0A0C3S8J1"/>
<feature type="transmembrane region" description="Helical" evidence="6">
    <location>
        <begin position="174"/>
        <end position="196"/>
    </location>
</feature>
<keyword evidence="5 6" id="KW-0472">Membrane</keyword>
<name>A0A0C3S8J1_PHLG1</name>
<feature type="transmembrane region" description="Helical" evidence="6">
    <location>
        <begin position="47"/>
        <end position="71"/>
    </location>
</feature>
<dbReference type="PANTHER" id="PTHR22779:SF6">
    <property type="entry name" value="SD17342P"/>
    <property type="match status" value="1"/>
</dbReference>
<dbReference type="STRING" id="745531.A0A0C3S8J1"/>
<feature type="transmembrane region" description="Helical" evidence="6">
    <location>
        <begin position="131"/>
        <end position="154"/>
    </location>
</feature>
<comment type="subcellular location">
    <subcellularLocation>
        <location evidence="1">Membrane</location>
        <topology evidence="1">Multi-pass membrane protein</topology>
    </subcellularLocation>
</comment>
<dbReference type="HOGENOM" id="CLU_071343_0_0_1"/>
<dbReference type="InterPro" id="IPR019334">
    <property type="entry name" value="TMEM170A/B/YPR153W-like"/>
</dbReference>
<evidence type="ECO:0000256" key="6">
    <source>
        <dbReference type="SAM" id="Phobius"/>
    </source>
</evidence>
<evidence type="ECO:0000313" key="8">
    <source>
        <dbReference type="Proteomes" id="UP000053257"/>
    </source>
</evidence>
<evidence type="ECO:0000256" key="4">
    <source>
        <dbReference type="ARBA" id="ARBA00022989"/>
    </source>
</evidence>
<protein>
    <recommendedName>
        <fullName evidence="9">Integral membrane protein</fullName>
    </recommendedName>
</protein>
<organism evidence="7 8">
    <name type="scientific">Phlebiopsis gigantea (strain 11061_1 CR5-6)</name>
    <name type="common">White-rot fungus</name>
    <name type="synonym">Peniophora gigantea</name>
    <dbReference type="NCBI Taxonomy" id="745531"/>
    <lineage>
        <taxon>Eukaryota</taxon>
        <taxon>Fungi</taxon>
        <taxon>Dikarya</taxon>
        <taxon>Basidiomycota</taxon>
        <taxon>Agaricomycotina</taxon>
        <taxon>Agaricomycetes</taxon>
        <taxon>Polyporales</taxon>
        <taxon>Phanerochaetaceae</taxon>
        <taxon>Phlebiopsis</taxon>
    </lineage>
</organism>
<evidence type="ECO:0000256" key="2">
    <source>
        <dbReference type="ARBA" id="ARBA00006325"/>
    </source>
</evidence>
<dbReference type="Proteomes" id="UP000053257">
    <property type="component" value="Unassembled WGS sequence"/>
</dbReference>
<evidence type="ECO:0000256" key="5">
    <source>
        <dbReference type="ARBA" id="ARBA00023136"/>
    </source>
</evidence>
<proteinExistence type="inferred from homology"/>
<reference evidence="7 8" key="1">
    <citation type="journal article" date="2014" name="PLoS Genet.">
        <title>Analysis of the Phlebiopsis gigantea genome, transcriptome and secretome provides insight into its pioneer colonization strategies of wood.</title>
        <authorList>
            <person name="Hori C."/>
            <person name="Ishida T."/>
            <person name="Igarashi K."/>
            <person name="Samejima M."/>
            <person name="Suzuki H."/>
            <person name="Master E."/>
            <person name="Ferreira P."/>
            <person name="Ruiz-Duenas F.J."/>
            <person name="Held B."/>
            <person name="Canessa P."/>
            <person name="Larrondo L.F."/>
            <person name="Schmoll M."/>
            <person name="Druzhinina I.S."/>
            <person name="Kubicek C.P."/>
            <person name="Gaskell J.A."/>
            <person name="Kersten P."/>
            <person name="St John F."/>
            <person name="Glasner J."/>
            <person name="Sabat G."/>
            <person name="Splinter BonDurant S."/>
            <person name="Syed K."/>
            <person name="Yadav J."/>
            <person name="Mgbeahuruike A.C."/>
            <person name="Kovalchuk A."/>
            <person name="Asiegbu F.O."/>
            <person name="Lackner G."/>
            <person name="Hoffmeister D."/>
            <person name="Rencoret J."/>
            <person name="Gutierrez A."/>
            <person name="Sun H."/>
            <person name="Lindquist E."/>
            <person name="Barry K."/>
            <person name="Riley R."/>
            <person name="Grigoriev I.V."/>
            <person name="Henrissat B."/>
            <person name="Kues U."/>
            <person name="Berka R.M."/>
            <person name="Martinez A.T."/>
            <person name="Covert S.F."/>
            <person name="Blanchette R.A."/>
            <person name="Cullen D."/>
        </authorList>
    </citation>
    <scope>NUCLEOTIDE SEQUENCE [LARGE SCALE GENOMIC DNA]</scope>
    <source>
        <strain evidence="7 8">11061_1 CR5-6</strain>
    </source>
</reference>
<sequence length="199" mass="22256">MQAEHPVPPWPSLYNFLIEIEPIAGKPPVQPSGHYLYNANDIYHFTLYWTLVFYTPGFLICGLYAFLNLTFTQHSRVRRFLCLAPSKYTAVPTRSDIPLKAIRNTLSPDPHSAAYMPGRARTKHNERRSRLTFSIIVAFTFAVCAVGGAVVGSAVTGYAMAGLFKVARYNMSTWIPFFLGIIQTLIGVLGLWPTVVDII</sequence>
<dbReference type="EMBL" id="KN840497">
    <property type="protein sequence ID" value="KIP07457.1"/>
    <property type="molecule type" value="Genomic_DNA"/>
</dbReference>
<keyword evidence="8" id="KW-1185">Reference proteome</keyword>
<dbReference type="GO" id="GO:0016020">
    <property type="term" value="C:membrane"/>
    <property type="evidence" value="ECO:0007669"/>
    <property type="project" value="UniProtKB-SubCell"/>
</dbReference>
<gene>
    <name evidence="7" type="ORF">PHLGIDRAFT_89547</name>
</gene>
<evidence type="ECO:0000313" key="7">
    <source>
        <dbReference type="EMBL" id="KIP07457.1"/>
    </source>
</evidence>
<comment type="similarity">
    <text evidence="2">Belongs to the TMEM170 family.</text>
</comment>
<dbReference type="PANTHER" id="PTHR22779">
    <property type="entry name" value="SD17342P"/>
    <property type="match status" value="1"/>
</dbReference>
<dbReference type="Pfam" id="PF10190">
    <property type="entry name" value="Tmemb_170"/>
    <property type="match status" value="1"/>
</dbReference>
<evidence type="ECO:0000256" key="1">
    <source>
        <dbReference type="ARBA" id="ARBA00004141"/>
    </source>
</evidence>
<dbReference type="OrthoDB" id="2131401at2759"/>
<evidence type="ECO:0008006" key="9">
    <source>
        <dbReference type="Google" id="ProtNLM"/>
    </source>
</evidence>
<keyword evidence="4 6" id="KW-1133">Transmembrane helix</keyword>